<proteinExistence type="predicted"/>
<evidence type="ECO:0000313" key="2">
    <source>
        <dbReference type="EMBL" id="ETW14438.1"/>
    </source>
</evidence>
<dbReference type="eggNOG" id="ENOG5032P1D">
    <property type="taxonomic scope" value="Bacteria"/>
</dbReference>
<evidence type="ECO:0000256" key="1">
    <source>
        <dbReference type="SAM" id="Phobius"/>
    </source>
</evidence>
<name>W4HPV3_9RHOB</name>
<feature type="transmembrane region" description="Helical" evidence="1">
    <location>
        <begin position="6"/>
        <end position="26"/>
    </location>
</feature>
<evidence type="ECO:0000313" key="3">
    <source>
        <dbReference type="Proteomes" id="UP000019063"/>
    </source>
</evidence>
<dbReference type="STRING" id="1379903.ATO8_00975"/>
<keyword evidence="1" id="KW-0812">Transmembrane</keyword>
<dbReference type="EMBL" id="AQQW01000001">
    <property type="protein sequence ID" value="ETW14438.1"/>
    <property type="molecule type" value="Genomic_DNA"/>
</dbReference>
<dbReference type="RefSeq" id="WP_043841315.1">
    <property type="nucleotide sequence ID" value="NZ_AQQW01000001.1"/>
</dbReference>
<reference evidence="2 3" key="1">
    <citation type="journal article" date="2014" name="Antonie Van Leeuwenhoek">
        <title>Roseivivax atlanticus sp. nov., isolated from surface seawater of the Atlantic Ocean.</title>
        <authorList>
            <person name="Li G."/>
            <person name="Lai Q."/>
            <person name="Liu X."/>
            <person name="Sun F."/>
            <person name="Shao Z."/>
        </authorList>
    </citation>
    <scope>NUCLEOTIDE SEQUENCE [LARGE SCALE GENOMIC DNA]</scope>
    <source>
        <strain evidence="2 3">22II-s10s</strain>
    </source>
</reference>
<keyword evidence="3" id="KW-1185">Reference proteome</keyword>
<comment type="caution">
    <text evidence="2">The sequence shown here is derived from an EMBL/GenBank/DDBJ whole genome shotgun (WGS) entry which is preliminary data.</text>
</comment>
<dbReference type="AlphaFoldDB" id="W4HPV3"/>
<protein>
    <submittedName>
        <fullName evidence="2">Uncharacterized protein</fullName>
    </submittedName>
</protein>
<feature type="transmembrane region" description="Helical" evidence="1">
    <location>
        <begin position="33"/>
        <end position="55"/>
    </location>
</feature>
<accession>W4HPV3</accession>
<organism evidence="2 3">
    <name type="scientific">Roseivivax marinus</name>
    <dbReference type="NCBI Taxonomy" id="1379903"/>
    <lineage>
        <taxon>Bacteria</taxon>
        <taxon>Pseudomonadati</taxon>
        <taxon>Pseudomonadota</taxon>
        <taxon>Alphaproteobacteria</taxon>
        <taxon>Rhodobacterales</taxon>
        <taxon>Roseobacteraceae</taxon>
        <taxon>Roseivivax</taxon>
    </lineage>
</organism>
<dbReference type="Proteomes" id="UP000019063">
    <property type="component" value="Unassembled WGS sequence"/>
</dbReference>
<keyword evidence="1" id="KW-0472">Membrane</keyword>
<keyword evidence="1" id="KW-1133">Transmembrane helix</keyword>
<sequence length="165" mass="17901">MIFELFAVIFAGVAGAGLMLLVTNLSRGRLPRWVVPLGAGASMMIAAIAMEYGWYARTRAALPEDMVVADRVAASNWYRPWTYAVPMTERFVAVDKGTLRTNAQEGLFLADLYFFGRWRPVQAVQVAVDCTTGRRADPAGGDGGDPVWRDVGPDDPIVSSVCAEA</sequence>
<gene>
    <name evidence="2" type="ORF">ATO8_00975</name>
</gene>